<sequence>MTEFDYEADDAFVASQTARGGRMQRMASLSGGIVSIALIAGLGVWGYKLMVRDVTGIPVILALEGPVRIQPEDPGGDQAAHQGLAVNEIPAVGIAGATAEAVHLAPPAPPLADDDVAMGELVAEADEVPPVEMPLSDIAPESVLGDLIEEGMDEGIAEAPSIVAEIIPAPEEAVEPEVVEIVEAKPEADDATAIDRAVAEALGATLDLADLAEETAVPPAALAVPSAAILERSPRPMMRSSAVRVAALSGAGMAQGVLSAPLSGAVEVSLTELPPGTGLAQLGAYPDEDTARAQWGMIGSRFEEYFVGKRRVIQRAESGGQVFYRLRAEGFADLADARRFCAALLAEQADCIPVELR</sequence>
<dbReference type="Pfam" id="PF05036">
    <property type="entry name" value="SPOR"/>
    <property type="match status" value="1"/>
</dbReference>
<dbReference type="GO" id="GO:0042834">
    <property type="term" value="F:peptidoglycan binding"/>
    <property type="evidence" value="ECO:0007669"/>
    <property type="project" value="InterPro"/>
</dbReference>
<gene>
    <name evidence="3" type="ORF">OCGS_0634</name>
</gene>
<accession>K2HS79</accession>
<reference evidence="3 4" key="1">
    <citation type="journal article" date="2012" name="J. Bacteriol.">
        <title>Draft Genome Sequence of Oceaniovalibus guishaninsula JLT2003T.</title>
        <authorList>
            <person name="Tang K."/>
            <person name="Liu K."/>
            <person name="Jiao N."/>
        </authorList>
    </citation>
    <scope>NUCLEOTIDE SEQUENCE [LARGE SCALE GENOMIC DNA]</scope>
    <source>
        <strain evidence="3 4">JLT2003</strain>
    </source>
</reference>
<dbReference type="Gene3D" id="3.30.70.1070">
    <property type="entry name" value="Sporulation related repeat"/>
    <property type="match status" value="1"/>
</dbReference>
<dbReference type="PATRIC" id="fig|1231392.3.peg.636"/>
<keyword evidence="1" id="KW-0472">Membrane</keyword>
<dbReference type="InterPro" id="IPR007730">
    <property type="entry name" value="SPOR-like_dom"/>
</dbReference>
<keyword evidence="4" id="KW-1185">Reference proteome</keyword>
<comment type="caution">
    <text evidence="3">The sequence shown here is derived from an EMBL/GenBank/DDBJ whole genome shotgun (WGS) entry which is preliminary data.</text>
</comment>
<evidence type="ECO:0000313" key="3">
    <source>
        <dbReference type="EMBL" id="EKE45544.1"/>
    </source>
</evidence>
<dbReference type="STRING" id="1231392.OCGS_0634"/>
<dbReference type="RefSeq" id="WP_007425787.1">
    <property type="nucleotide sequence ID" value="NZ_AMGO01000007.1"/>
</dbReference>
<evidence type="ECO:0000313" key="4">
    <source>
        <dbReference type="Proteomes" id="UP000006765"/>
    </source>
</evidence>
<dbReference type="EMBL" id="AMGO01000007">
    <property type="protein sequence ID" value="EKE45544.1"/>
    <property type="molecule type" value="Genomic_DNA"/>
</dbReference>
<dbReference type="AlphaFoldDB" id="K2HS79"/>
<evidence type="ECO:0000256" key="1">
    <source>
        <dbReference type="SAM" id="Phobius"/>
    </source>
</evidence>
<keyword evidence="1" id="KW-0812">Transmembrane</keyword>
<dbReference type="InterPro" id="IPR036680">
    <property type="entry name" value="SPOR-like_sf"/>
</dbReference>
<feature type="transmembrane region" description="Helical" evidence="1">
    <location>
        <begin position="26"/>
        <end position="47"/>
    </location>
</feature>
<dbReference type="eggNOG" id="COG3087">
    <property type="taxonomic scope" value="Bacteria"/>
</dbReference>
<keyword evidence="1" id="KW-1133">Transmembrane helix</keyword>
<organism evidence="3 4">
    <name type="scientific">Oceaniovalibus guishaninsula JLT2003</name>
    <dbReference type="NCBI Taxonomy" id="1231392"/>
    <lineage>
        <taxon>Bacteria</taxon>
        <taxon>Pseudomonadati</taxon>
        <taxon>Pseudomonadota</taxon>
        <taxon>Alphaproteobacteria</taxon>
        <taxon>Rhodobacterales</taxon>
        <taxon>Roseobacteraceae</taxon>
        <taxon>Oceaniovalibus</taxon>
    </lineage>
</organism>
<dbReference type="PROSITE" id="PS51724">
    <property type="entry name" value="SPOR"/>
    <property type="match status" value="1"/>
</dbReference>
<evidence type="ECO:0000259" key="2">
    <source>
        <dbReference type="PROSITE" id="PS51724"/>
    </source>
</evidence>
<proteinExistence type="predicted"/>
<dbReference type="Proteomes" id="UP000006765">
    <property type="component" value="Unassembled WGS sequence"/>
</dbReference>
<feature type="domain" description="SPOR" evidence="2">
    <location>
        <begin position="272"/>
        <end position="357"/>
    </location>
</feature>
<name>K2HS79_9RHOB</name>
<protein>
    <submittedName>
        <fullName evidence="3">Sporulation domain protein</fullName>
    </submittedName>
</protein>